<dbReference type="KEGG" id="scya:EJ357_02485"/>
<keyword evidence="2" id="KW-1185">Reference proteome</keyword>
<organism evidence="1 2">
    <name type="scientific">Streptomyces cyaneochromogenes</name>
    <dbReference type="NCBI Taxonomy" id="2496836"/>
    <lineage>
        <taxon>Bacteria</taxon>
        <taxon>Bacillati</taxon>
        <taxon>Actinomycetota</taxon>
        <taxon>Actinomycetes</taxon>
        <taxon>Kitasatosporales</taxon>
        <taxon>Streptomycetaceae</taxon>
        <taxon>Streptomyces</taxon>
    </lineage>
</organism>
<dbReference type="AlphaFoldDB" id="A0A3Q9EKY6"/>
<proteinExistence type="predicted"/>
<name>A0A3Q9EKY6_9ACTN</name>
<dbReference type="OrthoDB" id="3394546at2"/>
<dbReference type="EMBL" id="CP034539">
    <property type="protein sequence ID" value="AZQ32448.1"/>
    <property type="molecule type" value="Genomic_DNA"/>
</dbReference>
<dbReference type="Proteomes" id="UP000280298">
    <property type="component" value="Chromosome"/>
</dbReference>
<dbReference type="RefSeq" id="WP_126388148.1">
    <property type="nucleotide sequence ID" value="NZ_CP034539.1"/>
</dbReference>
<protein>
    <submittedName>
        <fullName evidence="1">Uncharacterized protein</fullName>
    </submittedName>
</protein>
<gene>
    <name evidence="1" type="ORF">EJ357_02485</name>
</gene>
<accession>A0A3Q9EKY6</accession>
<sequence>MAFEGEVWHVRGGDGPVGEILIDDADFPWLSGRFTPGPGYAAVRDLFARELALLERDLDEGRGEWEAVYDEIRRGVSLSSPEGPVAEFLLHVDGYRAWFRWSDEPFED</sequence>
<evidence type="ECO:0000313" key="2">
    <source>
        <dbReference type="Proteomes" id="UP000280298"/>
    </source>
</evidence>
<evidence type="ECO:0000313" key="1">
    <source>
        <dbReference type="EMBL" id="AZQ32448.1"/>
    </source>
</evidence>
<reference evidence="1 2" key="1">
    <citation type="journal article" date="2019" name="Int. J. Syst. Evol. Microbiol.">
        <title>Streptomyces cyaneochromogenes sp. nov., a blue pigment-producing actinomycete from manganese-contaminated soil.</title>
        <authorList>
            <person name="Tang X."/>
            <person name="Zhao J."/>
            <person name="Li K."/>
            <person name="Chen Z."/>
            <person name="Sun Y."/>
            <person name="Gao J."/>
        </authorList>
    </citation>
    <scope>NUCLEOTIDE SEQUENCE [LARGE SCALE GENOMIC DNA]</scope>
    <source>
        <strain evidence="1 2">MK-45</strain>
    </source>
</reference>